<organism evidence="1 2">
    <name type="scientific">Syphacia muris</name>
    <dbReference type="NCBI Taxonomy" id="451379"/>
    <lineage>
        <taxon>Eukaryota</taxon>
        <taxon>Metazoa</taxon>
        <taxon>Ecdysozoa</taxon>
        <taxon>Nematoda</taxon>
        <taxon>Chromadorea</taxon>
        <taxon>Rhabditida</taxon>
        <taxon>Spirurina</taxon>
        <taxon>Oxyuridomorpha</taxon>
        <taxon>Oxyuroidea</taxon>
        <taxon>Oxyuridae</taxon>
        <taxon>Syphacia</taxon>
    </lineage>
</organism>
<keyword evidence="1" id="KW-1185">Reference proteome</keyword>
<dbReference type="Proteomes" id="UP000046393">
    <property type="component" value="Unplaced"/>
</dbReference>
<evidence type="ECO:0000313" key="2">
    <source>
        <dbReference type="WBParaSite" id="SMUV_0000282501-mRNA-1"/>
    </source>
</evidence>
<name>A0A0N5AEZ5_9BILA</name>
<accession>A0A0N5AEZ5</accession>
<sequence>MNQNNSFVRITTLEITNDSNDNKHYYCFYACRLYDCTPTRAWSCLVIWFPGIVNVNGSCSLNEKMLKEGTQAAHPFFVAPNGS</sequence>
<proteinExistence type="predicted"/>
<reference evidence="2" key="1">
    <citation type="submission" date="2017-02" db="UniProtKB">
        <authorList>
            <consortium name="WormBaseParasite"/>
        </authorList>
    </citation>
    <scope>IDENTIFICATION</scope>
</reference>
<dbReference type="WBParaSite" id="SMUV_0000282501-mRNA-1">
    <property type="protein sequence ID" value="SMUV_0000282501-mRNA-1"/>
    <property type="gene ID" value="SMUV_0000282501"/>
</dbReference>
<protein>
    <submittedName>
        <fullName evidence="2">Uncharacterized protein</fullName>
    </submittedName>
</protein>
<dbReference type="AlphaFoldDB" id="A0A0N5AEZ5"/>
<evidence type="ECO:0000313" key="1">
    <source>
        <dbReference type="Proteomes" id="UP000046393"/>
    </source>
</evidence>